<dbReference type="InterPro" id="IPR000873">
    <property type="entry name" value="AMP-dep_synth/lig_dom"/>
</dbReference>
<organism evidence="3 4">
    <name type="scientific">Aeromicrobium senzhongii</name>
    <dbReference type="NCBI Taxonomy" id="2663859"/>
    <lineage>
        <taxon>Bacteria</taxon>
        <taxon>Bacillati</taxon>
        <taxon>Actinomycetota</taxon>
        <taxon>Actinomycetes</taxon>
        <taxon>Propionibacteriales</taxon>
        <taxon>Nocardioidaceae</taxon>
        <taxon>Aeromicrobium</taxon>
    </lineage>
</organism>
<dbReference type="InterPro" id="IPR025110">
    <property type="entry name" value="AMP-bd_C"/>
</dbReference>
<dbReference type="InterPro" id="IPR042099">
    <property type="entry name" value="ANL_N_sf"/>
</dbReference>
<dbReference type="Gene3D" id="3.40.50.12780">
    <property type="entry name" value="N-terminal domain of ligase-like"/>
    <property type="match status" value="1"/>
</dbReference>
<dbReference type="EMBL" id="JACTVM010000004">
    <property type="protein sequence ID" value="MBC9227492.1"/>
    <property type="molecule type" value="Genomic_DNA"/>
</dbReference>
<dbReference type="SUPFAM" id="SSF56801">
    <property type="entry name" value="Acetyl-CoA synthetase-like"/>
    <property type="match status" value="1"/>
</dbReference>
<dbReference type="AlphaFoldDB" id="A0A8I0EXX8"/>
<name>A0A8I0EXX8_9ACTN</name>
<dbReference type="InterPro" id="IPR045851">
    <property type="entry name" value="AMP-bd_C_sf"/>
</dbReference>
<evidence type="ECO:0000313" key="3">
    <source>
        <dbReference type="EMBL" id="MBC9227492.1"/>
    </source>
</evidence>
<comment type="caution">
    <text evidence="3">The sequence shown here is derived from an EMBL/GenBank/DDBJ whole genome shotgun (WGS) entry which is preliminary data.</text>
</comment>
<accession>A0A8I0EXX8</accession>
<dbReference type="Pfam" id="PF00501">
    <property type="entry name" value="AMP-binding"/>
    <property type="match status" value="1"/>
</dbReference>
<dbReference type="RefSeq" id="WP_187769962.1">
    <property type="nucleotide sequence ID" value="NZ_JACTVM010000004.1"/>
</dbReference>
<feature type="domain" description="AMP-dependent synthetase/ligase" evidence="1">
    <location>
        <begin position="20"/>
        <end position="379"/>
    </location>
</feature>
<feature type="domain" description="AMP-binding enzyme C-terminal" evidence="2">
    <location>
        <begin position="440"/>
        <end position="512"/>
    </location>
</feature>
<dbReference type="PROSITE" id="PS00455">
    <property type="entry name" value="AMP_BINDING"/>
    <property type="match status" value="1"/>
</dbReference>
<gene>
    <name evidence="3" type="ORF">IBG24_14330</name>
</gene>
<dbReference type="PANTHER" id="PTHR43767:SF1">
    <property type="entry name" value="NONRIBOSOMAL PEPTIDE SYNTHASE PES1 (EUROFUNG)-RELATED"/>
    <property type="match status" value="1"/>
</dbReference>
<dbReference type="GO" id="GO:0016878">
    <property type="term" value="F:acid-thiol ligase activity"/>
    <property type="evidence" value="ECO:0007669"/>
    <property type="project" value="UniProtKB-ARBA"/>
</dbReference>
<dbReference type="Gene3D" id="3.30.300.30">
    <property type="match status" value="1"/>
</dbReference>
<proteinExistence type="predicted"/>
<dbReference type="InterPro" id="IPR050237">
    <property type="entry name" value="ATP-dep_AMP-bd_enzyme"/>
</dbReference>
<evidence type="ECO:0000313" key="4">
    <source>
        <dbReference type="Proteomes" id="UP000620591"/>
    </source>
</evidence>
<sequence>MTGVERFDEDEVVLPRWIRRLARTDPDRPFLRDVSGARATLAEFDRDVQTWSDALRSCAVGRGSHVVTMLESSVPSFAAWMGIAWTGAVEVPINVDLFGRVLEHQLAVAQPRVMVIAARSLEHVVAAAADLTGLERIVVVGELPEVPASWRSRVVEVEEFLRTAAPADAAPWEGPARHDIASIMYTSGTTGPSKGVLMPWAQLHAAAHVTARMVARGPVPHKVLYVNGPPNHVQAKGAVAAMALVGGEVLLRHTFSTHNFWAEIAEHGVTDTSLVGAMAAFLMAQPGSPRDEETTLSNVLMAPLGPTAAEFSERFGVQAWSAYNMTEISVPTVLDDWEPGVEPSCGRLREGYPHYEARVVDEHDQEVAAGEVGELIVRTGVPWTLNAGYLDMPEATADAWRNGWFHTGDAFRQDENGYFHFVDRLKDTIRRRGENISSFEVEAEVTAHEGVAECAAIAVPSEFAEDEIKVVVVARDGQSPTATELVEFLATRVPRHMVPRYVEFVDALPKTPTLRVQKALLSRSVAAQDGVWDATASR</sequence>
<dbReference type="PANTHER" id="PTHR43767">
    <property type="entry name" value="LONG-CHAIN-FATTY-ACID--COA LIGASE"/>
    <property type="match status" value="1"/>
</dbReference>
<reference evidence="3" key="1">
    <citation type="submission" date="2020-09" db="EMBL/GenBank/DDBJ databases">
        <title>Novel species in genus Aeromicrobium.</title>
        <authorList>
            <person name="Zhang G."/>
        </authorList>
    </citation>
    <scope>NUCLEOTIDE SEQUENCE</scope>
    <source>
        <strain evidence="3">Zg-636</strain>
    </source>
</reference>
<protein>
    <submittedName>
        <fullName evidence="3">AMP-binding protein</fullName>
    </submittedName>
</protein>
<dbReference type="Pfam" id="PF13193">
    <property type="entry name" value="AMP-binding_C"/>
    <property type="match status" value="1"/>
</dbReference>
<evidence type="ECO:0000259" key="1">
    <source>
        <dbReference type="Pfam" id="PF00501"/>
    </source>
</evidence>
<dbReference type="InterPro" id="IPR020845">
    <property type="entry name" value="AMP-binding_CS"/>
</dbReference>
<dbReference type="Proteomes" id="UP000620591">
    <property type="component" value="Unassembled WGS sequence"/>
</dbReference>
<evidence type="ECO:0000259" key="2">
    <source>
        <dbReference type="Pfam" id="PF13193"/>
    </source>
</evidence>